<evidence type="ECO:0000256" key="9">
    <source>
        <dbReference type="SAM" id="Phobius"/>
    </source>
</evidence>
<dbReference type="GO" id="GO:0005227">
    <property type="term" value="F:calcium-activated cation channel activity"/>
    <property type="evidence" value="ECO:0007669"/>
    <property type="project" value="InterPro"/>
</dbReference>
<dbReference type="SUPFAM" id="SSF49899">
    <property type="entry name" value="Concanavalin A-like lectins/glucanases"/>
    <property type="match status" value="1"/>
</dbReference>
<keyword evidence="12" id="KW-1185">Reference proteome</keyword>
<accession>A0A1E3NLR2</accession>
<evidence type="ECO:0000256" key="7">
    <source>
        <dbReference type="SAM" id="Coils"/>
    </source>
</evidence>
<keyword evidence="7" id="KW-0175">Coiled coil</keyword>
<dbReference type="GeneID" id="30180541"/>
<keyword evidence="3" id="KW-0813">Transport</keyword>
<gene>
    <name evidence="11" type="ORF">PICMEDRAFT_71187</name>
</gene>
<protein>
    <recommendedName>
        <fullName evidence="10">GH16 domain-containing protein</fullName>
    </recommendedName>
</protein>
<evidence type="ECO:0000256" key="2">
    <source>
        <dbReference type="ARBA" id="ARBA00007779"/>
    </source>
</evidence>
<dbReference type="PANTHER" id="PTHR13018">
    <property type="entry name" value="PROBABLE MEMBRANE PROTEIN DUF221-RELATED"/>
    <property type="match status" value="1"/>
</dbReference>
<comment type="subcellular location">
    <subcellularLocation>
        <location evidence="1">Membrane</location>
        <topology evidence="1">Multi-pass membrane protein</topology>
    </subcellularLocation>
</comment>
<feature type="region of interest" description="Disordered" evidence="8">
    <location>
        <begin position="1043"/>
        <end position="1174"/>
    </location>
</feature>
<organism evidence="11 12">
    <name type="scientific">Pichia membranifaciens NRRL Y-2026</name>
    <dbReference type="NCBI Taxonomy" id="763406"/>
    <lineage>
        <taxon>Eukaryota</taxon>
        <taxon>Fungi</taxon>
        <taxon>Dikarya</taxon>
        <taxon>Ascomycota</taxon>
        <taxon>Saccharomycotina</taxon>
        <taxon>Pichiomycetes</taxon>
        <taxon>Pichiales</taxon>
        <taxon>Pichiaceae</taxon>
        <taxon>Pichia</taxon>
    </lineage>
</organism>
<feature type="transmembrane region" description="Helical" evidence="9">
    <location>
        <begin position="175"/>
        <end position="194"/>
    </location>
</feature>
<dbReference type="InterPro" id="IPR032880">
    <property type="entry name" value="CSC1/OSCA1-like_N"/>
</dbReference>
<dbReference type="Pfam" id="PF02714">
    <property type="entry name" value="RSN1_7TM"/>
    <property type="match status" value="1"/>
</dbReference>
<evidence type="ECO:0000313" key="12">
    <source>
        <dbReference type="Proteomes" id="UP000094455"/>
    </source>
</evidence>
<evidence type="ECO:0000256" key="5">
    <source>
        <dbReference type="ARBA" id="ARBA00022989"/>
    </source>
</evidence>
<feature type="transmembrane region" description="Helical" evidence="9">
    <location>
        <begin position="33"/>
        <end position="54"/>
    </location>
</feature>
<name>A0A1E3NLR2_9ASCO</name>
<feature type="compositionally biased region" description="Low complexity" evidence="8">
    <location>
        <begin position="1164"/>
        <end position="1174"/>
    </location>
</feature>
<feature type="transmembrane region" description="Helical" evidence="9">
    <location>
        <begin position="687"/>
        <end position="705"/>
    </location>
</feature>
<keyword evidence="6 9" id="KW-0472">Membrane</keyword>
<feature type="compositionally biased region" description="Basic and acidic residues" evidence="8">
    <location>
        <begin position="1149"/>
        <end position="1163"/>
    </location>
</feature>
<feature type="transmembrane region" description="Helical" evidence="9">
    <location>
        <begin position="627"/>
        <end position="654"/>
    </location>
</feature>
<dbReference type="InterPro" id="IPR045122">
    <property type="entry name" value="Csc1-like"/>
</dbReference>
<feature type="compositionally biased region" description="Low complexity" evidence="8">
    <location>
        <begin position="1046"/>
        <end position="1070"/>
    </location>
</feature>
<dbReference type="Pfam" id="PF00722">
    <property type="entry name" value="Glyco_hydro_16"/>
    <property type="match status" value="1"/>
</dbReference>
<dbReference type="RefSeq" id="XP_019018177.1">
    <property type="nucleotide sequence ID" value="XM_019163854.1"/>
</dbReference>
<feature type="transmembrane region" description="Helical" evidence="9">
    <location>
        <begin position="424"/>
        <end position="446"/>
    </location>
</feature>
<keyword evidence="5 9" id="KW-1133">Transmembrane helix</keyword>
<dbReference type="Pfam" id="PF14703">
    <property type="entry name" value="PHM7_cyt"/>
    <property type="match status" value="1"/>
</dbReference>
<feature type="coiled-coil region" evidence="7">
    <location>
        <begin position="264"/>
        <end position="291"/>
    </location>
</feature>
<dbReference type="InterPro" id="IPR003864">
    <property type="entry name" value="CSC1/OSCA1-like_7TM"/>
</dbReference>
<reference evidence="11 12" key="1">
    <citation type="journal article" date="2016" name="Proc. Natl. Acad. Sci. U.S.A.">
        <title>Comparative genomics of biotechnologically important yeasts.</title>
        <authorList>
            <person name="Riley R."/>
            <person name="Haridas S."/>
            <person name="Wolfe K.H."/>
            <person name="Lopes M.R."/>
            <person name="Hittinger C.T."/>
            <person name="Goeker M."/>
            <person name="Salamov A.A."/>
            <person name="Wisecaver J.H."/>
            <person name="Long T.M."/>
            <person name="Calvey C.H."/>
            <person name="Aerts A.L."/>
            <person name="Barry K.W."/>
            <person name="Choi C."/>
            <person name="Clum A."/>
            <person name="Coughlan A.Y."/>
            <person name="Deshpande S."/>
            <person name="Douglass A.P."/>
            <person name="Hanson S.J."/>
            <person name="Klenk H.-P."/>
            <person name="LaButti K.M."/>
            <person name="Lapidus A."/>
            <person name="Lindquist E.A."/>
            <person name="Lipzen A.M."/>
            <person name="Meier-Kolthoff J.P."/>
            <person name="Ohm R.A."/>
            <person name="Otillar R.P."/>
            <person name="Pangilinan J.L."/>
            <person name="Peng Y."/>
            <person name="Rokas A."/>
            <person name="Rosa C.A."/>
            <person name="Scheuner C."/>
            <person name="Sibirny A.A."/>
            <person name="Slot J.C."/>
            <person name="Stielow J.B."/>
            <person name="Sun H."/>
            <person name="Kurtzman C.P."/>
            <person name="Blackwell M."/>
            <person name="Grigoriev I.V."/>
            <person name="Jeffries T.W."/>
        </authorList>
    </citation>
    <scope>NUCLEOTIDE SEQUENCE [LARGE SCALE GENOMIC DNA]</scope>
    <source>
        <strain evidence="11 12">NRRL Y-2026</strain>
    </source>
</reference>
<evidence type="ECO:0000256" key="8">
    <source>
        <dbReference type="SAM" id="MobiDB-lite"/>
    </source>
</evidence>
<dbReference type="Pfam" id="PF13967">
    <property type="entry name" value="RSN1_TM"/>
    <property type="match status" value="1"/>
</dbReference>
<feature type="compositionally biased region" description="Low complexity" evidence="8">
    <location>
        <begin position="1124"/>
        <end position="1146"/>
    </location>
</feature>
<dbReference type="InterPro" id="IPR027815">
    <property type="entry name" value="CSC1/OSCA1-like_cyt"/>
</dbReference>
<evidence type="ECO:0000256" key="1">
    <source>
        <dbReference type="ARBA" id="ARBA00004141"/>
    </source>
</evidence>
<dbReference type="PROSITE" id="PS51762">
    <property type="entry name" value="GH16_2"/>
    <property type="match status" value="1"/>
</dbReference>
<comment type="similarity">
    <text evidence="2">Belongs to the CSC1 (TC 1.A.17) family.</text>
</comment>
<keyword evidence="4 9" id="KW-0812">Transmembrane</keyword>
<feature type="transmembrane region" description="Helical" evidence="9">
    <location>
        <begin position="714"/>
        <end position="733"/>
    </location>
</feature>
<evidence type="ECO:0000256" key="6">
    <source>
        <dbReference type="ARBA" id="ARBA00023136"/>
    </source>
</evidence>
<dbReference type="PANTHER" id="PTHR13018:SF20">
    <property type="entry name" value="SPORULATION-SPECIFIC PROTEIN 75"/>
    <property type="match status" value="1"/>
</dbReference>
<proteinExistence type="inferred from homology"/>
<sequence>MSSSIVEIKQLFKISQEGSMHVANARGISLESLMASLMFSTIYCVLQLLLFYYLQSRYPQFYDKYGNNNKSISSSNFAQSSPNKSKMSFVAFCLHHIRKKNDIIRFLDIEDYRKYGLDSYLFLRFLYVCLYFFVGIALVCLPVLLPVNYLTEANVNSGLDLISILNIPSNNTYKYIFHFLVTIFIVFWFHYILVHEVNFFIKLKFGFYSSMKKYDSGNRFLKTLYFENINTEKYRTVSDLKKLLESFIPNCIEDIYPVYYSARIVKMVNRYRKLRNELERHYSELAKYKTGERQSQVKSMMYLPIKILNSDYEITVVGLSYKVNKCNYLQSEMKHLVQEIQLMRLVHLQNETLEDPLLVNDKVFIVFKNISFKYILQQVQLSIGKDCKMANFKMADISPRDIKWDKLVAGDNNQNFFLSIKECVLFFISVVVIVCWVIPISCVGTISQLNCLTMLIPTMRWINRIPQVLQDFISWVLPTTVLTFLTSFALVIFRVISNRKRHITGASKEMSIQQWVFVFLFFQLFIVITISSGFIVVLQKLILNPVSIPLILAIDFPKASIFFTSFFILKGLTLLGNNVLQFYYFVKKCFIDDRLLGSKKTRRELHEAELRNKYELENYWGQIYPTFSVYGCIGIVYSVISPVILIFCCINFTLDLLGYKYSIKYTLNRTNPSETHGKLYINAIKQLYAGIYSLEVFDIGLFFSIRDSNGDRSCIALSVLLMIVLAITVYTHLHLNGEHEGLCELLLGTITTATTTHITDDALASAEGSQIENTASATTLSTCNPLSATSCSPNPALATSVSDDFKANSDNYIPYRTPSQIFYGDDGLTLTLAKRYDNPSLVSDFYILFGKIEVWLKSAPGTGVISSFYLQSDDLDEIDMEWFGGDVSQMQSNYFSKGNTTTHDRGEYHDMADPRAEFHNYTIDWDESALSWYIDGNLVRTLANTSSEGYPQSPMRLFFGIWAGGDPSNNEGTIEWAGGETDYSDAPFSMAIEKLVVSDYSTGKEYEYSDTSGEWSSIKAVDGEVNGRKVIAVAEFASLVSGNKDASNSIDSVSKSSAVSASPSASSTSKSESESHYSSDEATPTSKSEKQKSLDSGSSVTTSAKPKTTDTKETSDADSTGTEKTVSLKSKYLSSSTTTLHTATTSKSKKSDDSSSSSKEEKSASSSVSAHSNAANSKIYAGSSFAAALMLMLSVL</sequence>
<dbReference type="GO" id="GO:0031505">
    <property type="term" value="P:fungal-type cell wall organization"/>
    <property type="evidence" value="ECO:0007669"/>
    <property type="project" value="UniProtKB-ARBA"/>
</dbReference>
<dbReference type="EMBL" id="KV454002">
    <property type="protein sequence ID" value="ODQ47064.1"/>
    <property type="molecule type" value="Genomic_DNA"/>
</dbReference>
<feature type="transmembrane region" description="Helical" evidence="9">
    <location>
        <begin position="559"/>
        <end position="586"/>
    </location>
</feature>
<evidence type="ECO:0000256" key="4">
    <source>
        <dbReference type="ARBA" id="ARBA00022692"/>
    </source>
</evidence>
<feature type="transmembrane region" description="Helical" evidence="9">
    <location>
        <begin position="472"/>
        <end position="496"/>
    </location>
</feature>
<evidence type="ECO:0000256" key="3">
    <source>
        <dbReference type="ARBA" id="ARBA00022448"/>
    </source>
</evidence>
<feature type="transmembrane region" description="Helical" evidence="9">
    <location>
        <begin position="516"/>
        <end position="539"/>
    </location>
</feature>
<dbReference type="GO" id="GO:0005886">
    <property type="term" value="C:plasma membrane"/>
    <property type="evidence" value="ECO:0007669"/>
    <property type="project" value="TreeGrafter"/>
</dbReference>
<feature type="compositionally biased region" description="Polar residues" evidence="8">
    <location>
        <begin position="1094"/>
        <end position="1106"/>
    </location>
</feature>
<dbReference type="CDD" id="cd02183">
    <property type="entry name" value="GH16_fungal_CRH1_transglycosylase"/>
    <property type="match status" value="1"/>
</dbReference>
<feature type="transmembrane region" description="Helical" evidence="9">
    <location>
        <begin position="121"/>
        <end position="145"/>
    </location>
</feature>
<dbReference type="GO" id="GO:0004553">
    <property type="term" value="F:hydrolase activity, hydrolyzing O-glycosyl compounds"/>
    <property type="evidence" value="ECO:0007669"/>
    <property type="project" value="InterPro"/>
</dbReference>
<dbReference type="GO" id="GO:0005975">
    <property type="term" value="P:carbohydrate metabolic process"/>
    <property type="evidence" value="ECO:0007669"/>
    <property type="project" value="InterPro"/>
</dbReference>
<dbReference type="AlphaFoldDB" id="A0A1E3NLR2"/>
<dbReference type="InterPro" id="IPR013320">
    <property type="entry name" value="ConA-like_dom_sf"/>
</dbReference>
<feature type="domain" description="GH16" evidence="10">
    <location>
        <begin position="787"/>
        <end position="985"/>
    </location>
</feature>
<evidence type="ECO:0000313" key="11">
    <source>
        <dbReference type="EMBL" id="ODQ47064.1"/>
    </source>
</evidence>
<dbReference type="Gene3D" id="2.60.120.200">
    <property type="match status" value="1"/>
</dbReference>
<dbReference type="OrthoDB" id="4781at2759"/>
<evidence type="ECO:0000259" key="10">
    <source>
        <dbReference type="PROSITE" id="PS51762"/>
    </source>
</evidence>
<dbReference type="InterPro" id="IPR000757">
    <property type="entry name" value="Beta-glucanase-like"/>
</dbReference>
<dbReference type="STRING" id="763406.A0A1E3NLR2"/>
<dbReference type="Proteomes" id="UP000094455">
    <property type="component" value="Unassembled WGS sequence"/>
</dbReference>